<feature type="transmembrane region" description="Helical" evidence="1">
    <location>
        <begin position="254"/>
        <end position="277"/>
    </location>
</feature>
<dbReference type="RefSeq" id="WP_257920753.1">
    <property type="nucleotide sequence ID" value="NZ_JAMXQV010000007.1"/>
</dbReference>
<keyword evidence="1" id="KW-0812">Transmembrane</keyword>
<dbReference type="AlphaFoldDB" id="A0A9X2SJ59"/>
<feature type="transmembrane region" description="Helical" evidence="1">
    <location>
        <begin position="24"/>
        <end position="45"/>
    </location>
</feature>
<feature type="transmembrane region" description="Helical" evidence="1">
    <location>
        <begin position="213"/>
        <end position="233"/>
    </location>
</feature>
<feature type="transmembrane region" description="Helical" evidence="1">
    <location>
        <begin position="124"/>
        <end position="146"/>
    </location>
</feature>
<comment type="caution">
    <text evidence="2">The sequence shown here is derived from an EMBL/GenBank/DDBJ whole genome shotgun (WGS) entry which is preliminary data.</text>
</comment>
<feature type="transmembrane region" description="Helical" evidence="1">
    <location>
        <begin position="84"/>
        <end position="117"/>
    </location>
</feature>
<reference evidence="2" key="1">
    <citation type="submission" date="2022-06" db="EMBL/GenBank/DDBJ databases">
        <title>Amycolatopsis iheyaensis sp. nov., a new species of the genus Amycolatopsis isolated from soil in Iheya island, Japan.</title>
        <authorList>
            <person name="Ngamcharungchit C."/>
            <person name="Kanto H."/>
            <person name="Take A."/>
            <person name="Intra B."/>
            <person name="Matsumoto A."/>
            <person name="Panbangred W."/>
            <person name="Inahashi Y."/>
        </authorList>
    </citation>
    <scope>NUCLEOTIDE SEQUENCE</scope>
    <source>
        <strain evidence="2">OK19-0408</strain>
    </source>
</reference>
<keyword evidence="1" id="KW-1133">Transmembrane helix</keyword>
<name>A0A9X2SJ59_9PSEU</name>
<dbReference type="EMBL" id="JAMXQV010000007">
    <property type="protein sequence ID" value="MCR6484119.1"/>
    <property type="molecule type" value="Genomic_DNA"/>
</dbReference>
<keyword evidence="1" id="KW-0472">Membrane</keyword>
<organism evidence="2 3">
    <name type="scientific">Amycolatopsis iheyensis</name>
    <dbReference type="NCBI Taxonomy" id="2945988"/>
    <lineage>
        <taxon>Bacteria</taxon>
        <taxon>Bacillati</taxon>
        <taxon>Actinomycetota</taxon>
        <taxon>Actinomycetes</taxon>
        <taxon>Pseudonocardiales</taxon>
        <taxon>Pseudonocardiaceae</taxon>
        <taxon>Amycolatopsis</taxon>
    </lineage>
</organism>
<sequence length="524" mass="56450">MTAIEADVEPETPAPPRPTRRAPLIVVSLVLLALFLVGAWAAWFFTIDDAFISFRYSANLAAGHGPVWNVEGPRVEGFTNFAWVVWSGLGAVLGVALPFFTKVTSLVLGLGTLYLLIREGHRRAGLTGVLVGAGAYVVFLPTYFHITAGLETAAFAAVLLRVVVLGLRVLGNERVRTWEPPVLLLLLGMLRPEGVLAALPVFVLWFVRSTGRARWLWSGAAVVVGAGYFVWRWRFYGQLLPNTFYVKFGHLDSGWLWTKHTTLLLLPLLLLTLSLVLRRATRGPGILLVVTVAVTYVTYAVSGPTMDYLDRFADHAIPVLCLGAGLAAGTLKPRLVGAVLGLVAVGWSAVAGATPPDLAAAANYGPDLQRAHVAIGKGLAEAEVPAQARSLAVTDAGAIPYYSGWQSIDYIGLNDAAIARGADPTEVVLRARPTVIVVTASGSRPAGQRYGFDFERATAGYEQVAAVEMRSGYWQDVYALPEYAATVRDHVGASTAAAVRVNDPGRPEDTIDRWLDRLRSQLPF</sequence>
<evidence type="ECO:0000313" key="3">
    <source>
        <dbReference type="Proteomes" id="UP001144096"/>
    </source>
</evidence>
<dbReference type="Proteomes" id="UP001144096">
    <property type="component" value="Unassembled WGS sequence"/>
</dbReference>
<evidence type="ECO:0000256" key="1">
    <source>
        <dbReference type="SAM" id="Phobius"/>
    </source>
</evidence>
<feature type="transmembrane region" description="Helical" evidence="1">
    <location>
        <begin position="283"/>
        <end position="301"/>
    </location>
</feature>
<feature type="transmembrane region" description="Helical" evidence="1">
    <location>
        <begin position="182"/>
        <end position="207"/>
    </location>
</feature>
<keyword evidence="3" id="KW-1185">Reference proteome</keyword>
<evidence type="ECO:0000313" key="2">
    <source>
        <dbReference type="EMBL" id="MCR6484119.1"/>
    </source>
</evidence>
<proteinExistence type="predicted"/>
<gene>
    <name evidence="2" type="ORF">M8542_14955</name>
</gene>
<protein>
    <submittedName>
        <fullName evidence="2">Uncharacterized protein</fullName>
    </submittedName>
</protein>
<accession>A0A9X2SJ59</accession>